<accession>A0ABW0P5X1</accession>
<evidence type="ECO:0008006" key="4">
    <source>
        <dbReference type="Google" id="ProtNLM"/>
    </source>
</evidence>
<protein>
    <recommendedName>
        <fullName evidence="4">Lipoprotein</fullName>
    </recommendedName>
</protein>
<evidence type="ECO:0000256" key="1">
    <source>
        <dbReference type="SAM" id="MobiDB-lite"/>
    </source>
</evidence>
<dbReference type="Proteomes" id="UP001596060">
    <property type="component" value="Unassembled WGS sequence"/>
</dbReference>
<proteinExistence type="predicted"/>
<comment type="caution">
    <text evidence="2">The sequence shown here is derived from an EMBL/GenBank/DDBJ whole genome shotgun (WGS) entry which is preliminary data.</text>
</comment>
<gene>
    <name evidence="2" type="ORF">ACFPN9_21665</name>
</gene>
<evidence type="ECO:0000313" key="2">
    <source>
        <dbReference type="EMBL" id="MFC5507855.1"/>
    </source>
</evidence>
<sequence>MTHCHGAPDEIRLTGSFHKRKDEATAFRNKRSRSMQRAGQMLLASLLALSLAACATQPAPDLTPPPGKRLDAKTTLESGRR</sequence>
<dbReference type="RefSeq" id="WP_066718510.1">
    <property type="nucleotide sequence ID" value="NZ_JBHSLU010000073.1"/>
</dbReference>
<reference evidence="3" key="1">
    <citation type="journal article" date="2019" name="Int. J. Syst. Evol. Microbiol.">
        <title>The Global Catalogue of Microorganisms (GCM) 10K type strain sequencing project: providing services to taxonomists for standard genome sequencing and annotation.</title>
        <authorList>
            <consortium name="The Broad Institute Genomics Platform"/>
            <consortium name="The Broad Institute Genome Sequencing Center for Infectious Disease"/>
            <person name="Wu L."/>
            <person name="Ma J."/>
        </authorList>
    </citation>
    <scope>NUCLEOTIDE SEQUENCE [LARGE SCALE GENOMIC DNA]</scope>
    <source>
        <strain evidence="3">CCUG 43117</strain>
    </source>
</reference>
<organism evidence="2 3">
    <name type="scientific">Bosea massiliensis</name>
    <dbReference type="NCBI Taxonomy" id="151419"/>
    <lineage>
        <taxon>Bacteria</taxon>
        <taxon>Pseudomonadati</taxon>
        <taxon>Pseudomonadota</taxon>
        <taxon>Alphaproteobacteria</taxon>
        <taxon>Hyphomicrobiales</taxon>
        <taxon>Boseaceae</taxon>
        <taxon>Bosea</taxon>
    </lineage>
</organism>
<dbReference type="EMBL" id="JBHSLU010000073">
    <property type="protein sequence ID" value="MFC5507855.1"/>
    <property type="molecule type" value="Genomic_DNA"/>
</dbReference>
<feature type="compositionally biased region" description="Basic and acidic residues" evidence="1">
    <location>
        <begin position="68"/>
        <end position="81"/>
    </location>
</feature>
<evidence type="ECO:0000313" key="3">
    <source>
        <dbReference type="Proteomes" id="UP001596060"/>
    </source>
</evidence>
<keyword evidence="3" id="KW-1185">Reference proteome</keyword>
<feature type="region of interest" description="Disordered" evidence="1">
    <location>
        <begin position="57"/>
        <end position="81"/>
    </location>
</feature>
<name>A0ABW0P5X1_9HYPH</name>